<accession>A0A0H5R920</accession>
<evidence type="ECO:0000313" key="1">
    <source>
        <dbReference type="EMBL" id="CRZ04884.1"/>
    </source>
</evidence>
<dbReference type="AlphaFoldDB" id="A0A0H5R920"/>
<reference evidence="1" key="1">
    <citation type="submission" date="2015-04" db="EMBL/GenBank/DDBJ databases">
        <title>The genome sequence of the plant pathogenic Rhizarian Plasmodiophora brassicae reveals insights in its biotrophic life cycle and the origin of chitin synthesis.</title>
        <authorList>
            <person name="Schwelm A."/>
            <person name="Fogelqvist J."/>
            <person name="Knaust A."/>
            <person name="Julke S."/>
            <person name="Lilja T."/>
            <person name="Dhandapani V."/>
            <person name="Bonilla-Rosso G."/>
            <person name="Karlsson M."/>
            <person name="Shevchenko A."/>
            <person name="Choi S.R."/>
            <person name="Kim H.G."/>
            <person name="Park J.Y."/>
            <person name="Lim Y.P."/>
            <person name="Ludwig-Muller J."/>
            <person name="Dixelius C."/>
        </authorList>
    </citation>
    <scope>NUCLEOTIDE SEQUENCE</scope>
    <source>
        <tissue evidence="1">Potato root galls</tissue>
    </source>
</reference>
<organism evidence="1">
    <name type="scientific">Spongospora subterranea</name>
    <dbReference type="NCBI Taxonomy" id="70186"/>
    <lineage>
        <taxon>Eukaryota</taxon>
        <taxon>Sar</taxon>
        <taxon>Rhizaria</taxon>
        <taxon>Endomyxa</taxon>
        <taxon>Phytomyxea</taxon>
        <taxon>Plasmodiophorida</taxon>
        <taxon>Plasmodiophoridae</taxon>
        <taxon>Spongospora</taxon>
    </lineage>
</organism>
<protein>
    <submittedName>
        <fullName evidence="1">Uncharacterized protein</fullName>
    </submittedName>
</protein>
<dbReference type="EMBL" id="HACM01004442">
    <property type="protein sequence ID" value="CRZ04884.1"/>
    <property type="molecule type" value="Transcribed_RNA"/>
</dbReference>
<proteinExistence type="predicted"/>
<name>A0A0H5R920_9EUKA</name>
<sequence length="109" mass="12754">MKFSARSVNRRMAIHRLRLLCGDGVCFHCAQVISRHLSVSCPILEGNWSLRFLPVRCDWMNKLPETCTTEFSYQSRCQFSTFEVFDFGSSTALRSQYLRNFFLNVIPLY</sequence>